<keyword evidence="3 6" id="KW-0812">Transmembrane</keyword>
<organism evidence="8 9">
    <name type="scientific">Microbacterium plantarum</name>
    <dbReference type="NCBI Taxonomy" id="1816425"/>
    <lineage>
        <taxon>Bacteria</taxon>
        <taxon>Bacillati</taxon>
        <taxon>Actinomycetota</taxon>
        <taxon>Actinomycetes</taxon>
        <taxon>Micrococcales</taxon>
        <taxon>Microbacteriaceae</taxon>
        <taxon>Microbacterium</taxon>
    </lineage>
</organism>
<dbReference type="InterPro" id="IPR036866">
    <property type="entry name" value="RibonucZ/Hydroxyglut_hydro"/>
</dbReference>
<feature type="transmembrane region" description="Helical" evidence="6">
    <location>
        <begin position="346"/>
        <end position="363"/>
    </location>
</feature>
<reference evidence="8 9" key="1">
    <citation type="submission" date="2024-08" db="EMBL/GenBank/DDBJ databases">
        <title>Heavy metals resistant antinobacteria isolated from wastewater.</title>
        <authorList>
            <person name="Roman Ponce B."/>
            <person name="Blanco Mercado M.A."/>
            <person name="Avila Aldana I.N."/>
            <person name="Morales Arrieta S."/>
        </authorList>
    </citation>
    <scope>NUCLEOTIDE SEQUENCE [LARGE SCALE GENOMIC DNA]</scope>
    <source>
        <strain evidence="9">sma-1</strain>
    </source>
</reference>
<feature type="transmembrane region" description="Helical" evidence="6">
    <location>
        <begin position="67"/>
        <end position="88"/>
    </location>
</feature>
<keyword evidence="4 6" id="KW-1133">Transmembrane helix</keyword>
<name>A0ABV5ET57_9MICO</name>
<evidence type="ECO:0000259" key="7">
    <source>
        <dbReference type="SMART" id="SM00849"/>
    </source>
</evidence>
<feature type="domain" description="Metallo-beta-lactamase" evidence="7">
    <location>
        <begin position="538"/>
        <end position="726"/>
    </location>
</feature>
<dbReference type="NCBIfam" id="TIGR00360">
    <property type="entry name" value="ComEC_N-term"/>
    <property type="match status" value="1"/>
</dbReference>
<feature type="transmembrane region" description="Helical" evidence="6">
    <location>
        <begin position="402"/>
        <end position="424"/>
    </location>
</feature>
<dbReference type="PANTHER" id="PTHR30619">
    <property type="entry name" value="DNA INTERNALIZATION/COMPETENCE PROTEIN COMEC/REC2"/>
    <property type="match status" value="1"/>
</dbReference>
<feature type="transmembrane region" description="Helical" evidence="6">
    <location>
        <begin position="431"/>
        <end position="451"/>
    </location>
</feature>
<evidence type="ECO:0000256" key="6">
    <source>
        <dbReference type="SAM" id="Phobius"/>
    </source>
</evidence>
<dbReference type="InterPro" id="IPR004477">
    <property type="entry name" value="ComEC_N"/>
</dbReference>
<gene>
    <name evidence="8" type="ORF">AB7P39_09880</name>
</gene>
<accession>A0ABV5ET57</accession>
<evidence type="ECO:0000313" key="9">
    <source>
        <dbReference type="Proteomes" id="UP001589643"/>
    </source>
</evidence>
<dbReference type="Pfam" id="PF00753">
    <property type="entry name" value="Lactamase_B"/>
    <property type="match status" value="1"/>
</dbReference>
<evidence type="ECO:0000256" key="3">
    <source>
        <dbReference type="ARBA" id="ARBA00022692"/>
    </source>
</evidence>
<dbReference type="InterPro" id="IPR052159">
    <property type="entry name" value="Competence_DNA_uptake"/>
</dbReference>
<proteinExistence type="predicted"/>
<dbReference type="Pfam" id="PF03772">
    <property type="entry name" value="Competence"/>
    <property type="match status" value="1"/>
</dbReference>
<dbReference type="InterPro" id="IPR035681">
    <property type="entry name" value="ComA-like_MBL"/>
</dbReference>
<evidence type="ECO:0000313" key="8">
    <source>
        <dbReference type="EMBL" id="MFB8893148.1"/>
    </source>
</evidence>
<feature type="transmembrane region" description="Helical" evidence="6">
    <location>
        <begin position="375"/>
        <end position="396"/>
    </location>
</feature>
<evidence type="ECO:0000256" key="1">
    <source>
        <dbReference type="ARBA" id="ARBA00004651"/>
    </source>
</evidence>
<dbReference type="Proteomes" id="UP001589643">
    <property type="component" value="Unassembled WGS sequence"/>
</dbReference>
<comment type="subcellular location">
    <subcellularLocation>
        <location evidence="1">Cell membrane</location>
        <topology evidence="1">Multi-pass membrane protein</topology>
    </subcellularLocation>
</comment>
<dbReference type="RefSeq" id="WP_378718620.1">
    <property type="nucleotide sequence ID" value="NZ_JBHLHV010000001.1"/>
</dbReference>
<comment type="caution">
    <text evidence="8">The sequence shown here is derived from an EMBL/GenBank/DDBJ whole genome shotgun (WGS) entry which is preliminary data.</text>
</comment>
<dbReference type="PANTHER" id="PTHR30619:SF1">
    <property type="entry name" value="RECOMBINATION PROTEIN 2"/>
    <property type="match status" value="1"/>
</dbReference>
<feature type="transmembrane region" description="Helical" evidence="6">
    <location>
        <begin position="323"/>
        <end position="340"/>
    </location>
</feature>
<feature type="transmembrane region" description="Helical" evidence="6">
    <location>
        <begin position="250"/>
        <end position="271"/>
    </location>
</feature>
<keyword evidence="9" id="KW-1185">Reference proteome</keyword>
<dbReference type="InterPro" id="IPR001279">
    <property type="entry name" value="Metallo-B-lactamas"/>
</dbReference>
<evidence type="ECO:0000256" key="5">
    <source>
        <dbReference type="ARBA" id="ARBA00023136"/>
    </source>
</evidence>
<evidence type="ECO:0000256" key="2">
    <source>
        <dbReference type="ARBA" id="ARBA00022475"/>
    </source>
</evidence>
<dbReference type="Gene3D" id="3.60.15.10">
    <property type="entry name" value="Ribonuclease Z/Hydroxyacylglutathione hydrolase-like"/>
    <property type="match status" value="1"/>
</dbReference>
<dbReference type="SMART" id="SM00849">
    <property type="entry name" value="Lactamase_B"/>
    <property type="match status" value="1"/>
</dbReference>
<protein>
    <submittedName>
        <fullName evidence="8">ComEC/Rec2 family competence protein</fullName>
    </submittedName>
</protein>
<keyword evidence="5 6" id="KW-0472">Membrane</keyword>
<feature type="transmembrane region" description="Helical" evidence="6">
    <location>
        <begin position="463"/>
        <end position="486"/>
    </location>
</feature>
<dbReference type="SUPFAM" id="SSF56281">
    <property type="entry name" value="Metallo-hydrolase/oxidoreductase"/>
    <property type="match status" value="1"/>
</dbReference>
<feature type="transmembrane region" description="Helical" evidence="6">
    <location>
        <begin position="35"/>
        <end position="55"/>
    </location>
</feature>
<feature type="transmembrane region" description="Helical" evidence="6">
    <location>
        <begin position="498"/>
        <end position="516"/>
    </location>
</feature>
<keyword evidence="2" id="KW-1003">Cell membrane</keyword>
<sequence length="776" mass="78890">MSARIRRRDLRLLPVAIGVWVVALVVTHHPEVAVIVAAVLWTVATALLVAVAISLRRSRDGARPRRTPITIFAVALAFAAAAVSHIAMSAPDRDRVLALPLSGGRLVTIEADVTGKILSSATGWRFDAVATRVRVGGDVTATRVPVVVRTAEHPVGLDLGATVSLTGSAAPARPGERPVLVITAAGPPEVVSRPRGPLALASRLRTALLAQAASLPQPGAGLVAGLAVGDTSAVTVELDAQMKTASLSHLTAVSGANCALVVGIAFVGAGMLGLRRPWRVTIGLAALSGFVILVSPEPSVVRAAAMAGIAMLAALLGRAGAGTSVLCLAIVACLIADPWLAGSIGFALSSAATGALILFAGPVSDSLRRFMPRPLALAIAVPAAAQLACTPILVMIDPRLPVYAVLANALTAPAAPLATIAGLAACLSAGVPLLASGLAAIAWVPCAWIAATAEAVDAVPGNSIAWIPGAPGVMLATVLCTALLLAMLPGTPRRIRRISTGLVALAVGGAVGAGLVSGPLDRARTPEDWAIALCDVGQGDAVLVRSNDAVALVDTGPDPEALRACLDRFGVRRIDLLVLTHFDLDHVGGSDAVMGRVGAVLHGPVAEPQEEQLLARLGAAGAEVRTASAGLAGVLGAAEWEVLWPRSRESGFAPGNDSSVVIDVRGGGVPAALLLGDLSETPQLALGAALRSTYDVVKVSHHGSADQAASLYRRLGARVALIGVGDNSYGHPREETLALLRSLGHEIVRTDETGAAALTMTDAGIRVWRQRLTASG</sequence>
<evidence type="ECO:0000256" key="4">
    <source>
        <dbReference type="ARBA" id="ARBA00022989"/>
    </source>
</evidence>
<feature type="transmembrane region" description="Helical" evidence="6">
    <location>
        <begin position="12"/>
        <end position="29"/>
    </location>
</feature>
<dbReference type="CDD" id="cd07731">
    <property type="entry name" value="ComA-like_MBL-fold"/>
    <property type="match status" value="1"/>
</dbReference>
<dbReference type="EMBL" id="JBHLHV010000001">
    <property type="protein sequence ID" value="MFB8893148.1"/>
    <property type="molecule type" value="Genomic_DNA"/>
</dbReference>